<dbReference type="Proteomes" id="UP000317429">
    <property type="component" value="Chromosome"/>
</dbReference>
<dbReference type="Pfam" id="PF00195">
    <property type="entry name" value="Chal_sti_synt_N"/>
    <property type="match status" value="1"/>
</dbReference>
<gene>
    <name evidence="6" type="ORF">Pla175_16180</name>
</gene>
<evidence type="ECO:0000256" key="1">
    <source>
        <dbReference type="ARBA" id="ARBA00005531"/>
    </source>
</evidence>
<evidence type="ECO:0000313" key="7">
    <source>
        <dbReference type="Proteomes" id="UP000317429"/>
    </source>
</evidence>
<evidence type="ECO:0000313" key="6">
    <source>
        <dbReference type="EMBL" id="QDU88244.1"/>
    </source>
</evidence>
<evidence type="ECO:0000256" key="2">
    <source>
        <dbReference type="ARBA" id="ARBA00022679"/>
    </source>
</evidence>
<sequence length="357" mass="37519">MSFQIAGVGSAVPAHTLSADTALEMVRRLCCETPKQARLAEMLYRRSGVDTRATCVPPESAYQWEAAPNGPTLAERMALYEQHAAPLAAQSATAALQQADCPPSRVRYLVTVSCTGFEAPGVDLALVQSLGLSPGVERVNVGFMGCHGAINGLRVVRGLAAADPGAVILLVATELCSLHYAYGWDPERLVGNALFADGSAALVGAGRPAQPPRQEACGWRLKATGSQVLPNSADLMKWRVRDHGFEMALSAELPGLVEKHLAGWLTGWLESQGHSLASIGSWAIHPGGPKILSAVERALGLPPAATGVSRDVLREHGNMSSATVLFLLARLRQTAAPGPTVMLGFGPGIVAEAALWE</sequence>
<dbReference type="InterPro" id="IPR016039">
    <property type="entry name" value="Thiolase-like"/>
</dbReference>
<dbReference type="PANTHER" id="PTHR11877">
    <property type="entry name" value="HYDROXYMETHYLGLUTARYL-COA SYNTHASE"/>
    <property type="match status" value="1"/>
</dbReference>
<dbReference type="Pfam" id="PF02797">
    <property type="entry name" value="Chal_sti_synt_C"/>
    <property type="match status" value="1"/>
</dbReference>
<name>A0A518D9T9_9BACT</name>
<dbReference type="InterPro" id="IPR001099">
    <property type="entry name" value="Chalcone/stilbene_synt_N"/>
</dbReference>
<feature type="domain" description="Chalcone/stilbene synthase N-terminal" evidence="4">
    <location>
        <begin position="7"/>
        <end position="205"/>
    </location>
</feature>
<dbReference type="PANTHER" id="PTHR11877:SF46">
    <property type="entry name" value="TYPE III POLYKETIDE SYNTHASE A"/>
    <property type="match status" value="1"/>
</dbReference>
<keyword evidence="2 6" id="KW-0808">Transferase</keyword>
<proteinExistence type="inferred from homology"/>
<comment type="similarity">
    <text evidence="1">Belongs to the thiolase-like superfamily. Chalcone/stilbene synthases family.</text>
</comment>
<feature type="domain" description="Chalcone/stilbene synthase C-terminal" evidence="5">
    <location>
        <begin position="222"/>
        <end position="354"/>
    </location>
</feature>
<feature type="active site" description="Acyl-thioester intermediate" evidence="3">
    <location>
        <position position="146"/>
    </location>
</feature>
<evidence type="ECO:0000259" key="4">
    <source>
        <dbReference type="Pfam" id="PF00195"/>
    </source>
</evidence>
<dbReference type="GO" id="GO:0030639">
    <property type="term" value="P:polyketide biosynthetic process"/>
    <property type="evidence" value="ECO:0007669"/>
    <property type="project" value="TreeGrafter"/>
</dbReference>
<organism evidence="6 7">
    <name type="scientific">Pirellulimonas nuda</name>
    <dbReference type="NCBI Taxonomy" id="2528009"/>
    <lineage>
        <taxon>Bacteria</taxon>
        <taxon>Pseudomonadati</taxon>
        <taxon>Planctomycetota</taxon>
        <taxon>Planctomycetia</taxon>
        <taxon>Pirellulales</taxon>
        <taxon>Lacipirellulaceae</taxon>
        <taxon>Pirellulimonas</taxon>
    </lineage>
</organism>
<dbReference type="InterPro" id="IPR012328">
    <property type="entry name" value="Chalcone/stilbene_synt_C"/>
</dbReference>
<dbReference type="CDD" id="cd00831">
    <property type="entry name" value="CHS_like"/>
    <property type="match status" value="1"/>
</dbReference>
<dbReference type="KEGG" id="pnd:Pla175_16180"/>
<evidence type="ECO:0000256" key="3">
    <source>
        <dbReference type="PIRSR" id="PIRSR000451-1"/>
    </source>
</evidence>
<keyword evidence="7" id="KW-1185">Reference proteome</keyword>
<dbReference type="OrthoDB" id="9786288at2"/>
<keyword evidence="6" id="KW-0012">Acyltransferase</keyword>
<dbReference type="EMBL" id="CP036291">
    <property type="protein sequence ID" value="QDU88244.1"/>
    <property type="molecule type" value="Genomic_DNA"/>
</dbReference>
<dbReference type="SUPFAM" id="SSF53901">
    <property type="entry name" value="Thiolase-like"/>
    <property type="match status" value="2"/>
</dbReference>
<dbReference type="PIRSF" id="PIRSF000451">
    <property type="entry name" value="PKS_III"/>
    <property type="match status" value="1"/>
</dbReference>
<dbReference type="InterPro" id="IPR011141">
    <property type="entry name" value="Polyketide_synthase_type-III"/>
</dbReference>
<dbReference type="RefSeq" id="WP_145282965.1">
    <property type="nucleotide sequence ID" value="NZ_CP036291.1"/>
</dbReference>
<evidence type="ECO:0000259" key="5">
    <source>
        <dbReference type="Pfam" id="PF02797"/>
    </source>
</evidence>
<dbReference type="Gene3D" id="3.40.47.10">
    <property type="match status" value="2"/>
</dbReference>
<dbReference type="GO" id="GO:0016747">
    <property type="term" value="F:acyltransferase activity, transferring groups other than amino-acyl groups"/>
    <property type="evidence" value="ECO:0007669"/>
    <property type="project" value="InterPro"/>
</dbReference>
<accession>A0A518D9T9</accession>
<dbReference type="EC" id="2.3.1.-" evidence="6"/>
<protein>
    <submittedName>
        <fullName evidence="6">Alpha-pyrone synthesis polyketide synthase-like Pks18</fullName>
        <ecNumber evidence="6">2.3.1.-</ecNumber>
    </submittedName>
</protein>
<dbReference type="AlphaFoldDB" id="A0A518D9T9"/>
<reference evidence="6 7" key="1">
    <citation type="submission" date="2019-02" db="EMBL/GenBank/DDBJ databases">
        <title>Deep-cultivation of Planctomycetes and their phenomic and genomic characterization uncovers novel biology.</title>
        <authorList>
            <person name="Wiegand S."/>
            <person name="Jogler M."/>
            <person name="Boedeker C."/>
            <person name="Pinto D."/>
            <person name="Vollmers J."/>
            <person name="Rivas-Marin E."/>
            <person name="Kohn T."/>
            <person name="Peeters S.H."/>
            <person name="Heuer A."/>
            <person name="Rast P."/>
            <person name="Oberbeckmann S."/>
            <person name="Bunk B."/>
            <person name="Jeske O."/>
            <person name="Meyerdierks A."/>
            <person name="Storesund J.E."/>
            <person name="Kallscheuer N."/>
            <person name="Luecker S."/>
            <person name="Lage O.M."/>
            <person name="Pohl T."/>
            <person name="Merkel B.J."/>
            <person name="Hornburger P."/>
            <person name="Mueller R.-W."/>
            <person name="Bruemmer F."/>
            <person name="Labrenz M."/>
            <person name="Spormann A.M."/>
            <person name="Op den Camp H."/>
            <person name="Overmann J."/>
            <person name="Amann R."/>
            <person name="Jetten M.S.M."/>
            <person name="Mascher T."/>
            <person name="Medema M.H."/>
            <person name="Devos D.P."/>
            <person name="Kaster A.-K."/>
            <person name="Ovreas L."/>
            <person name="Rohde M."/>
            <person name="Galperin M.Y."/>
            <person name="Jogler C."/>
        </authorList>
    </citation>
    <scope>NUCLEOTIDE SEQUENCE [LARGE SCALE GENOMIC DNA]</scope>
    <source>
        <strain evidence="6 7">Pla175</strain>
    </source>
</reference>